<accession>A0A916Z6L1</accession>
<dbReference type="SUPFAM" id="SSF88713">
    <property type="entry name" value="Glycoside hydrolase/deacetylase"/>
    <property type="match status" value="1"/>
</dbReference>
<dbReference type="Proteomes" id="UP000612456">
    <property type="component" value="Unassembled WGS sequence"/>
</dbReference>
<dbReference type="InterPro" id="IPR011330">
    <property type="entry name" value="Glyco_hydro/deAcase_b/a-brl"/>
</dbReference>
<comment type="caution">
    <text evidence="1">The sequence shown here is derived from an EMBL/GenBank/DDBJ whole genome shotgun (WGS) entry which is preliminary data.</text>
</comment>
<organism evidence="1 2">
    <name type="scientific">Paenibacillus nasutitermitis</name>
    <dbReference type="NCBI Taxonomy" id="1652958"/>
    <lineage>
        <taxon>Bacteria</taxon>
        <taxon>Bacillati</taxon>
        <taxon>Bacillota</taxon>
        <taxon>Bacilli</taxon>
        <taxon>Bacillales</taxon>
        <taxon>Paenibacillaceae</taxon>
        <taxon>Paenibacillus</taxon>
    </lineage>
</organism>
<dbReference type="GO" id="GO:0005975">
    <property type="term" value="P:carbohydrate metabolic process"/>
    <property type="evidence" value="ECO:0007669"/>
    <property type="project" value="InterPro"/>
</dbReference>
<dbReference type="RefSeq" id="WP_188994318.1">
    <property type="nucleotide sequence ID" value="NZ_BMHP01000003.1"/>
</dbReference>
<dbReference type="AlphaFoldDB" id="A0A916Z6L1"/>
<proteinExistence type="predicted"/>
<keyword evidence="2" id="KW-1185">Reference proteome</keyword>
<reference evidence="1" key="2">
    <citation type="submission" date="2020-09" db="EMBL/GenBank/DDBJ databases">
        <authorList>
            <person name="Sun Q."/>
            <person name="Zhou Y."/>
        </authorList>
    </citation>
    <scope>NUCLEOTIDE SEQUENCE</scope>
    <source>
        <strain evidence="1">CGMCC 1.15178</strain>
    </source>
</reference>
<reference evidence="1" key="1">
    <citation type="journal article" date="2014" name="Int. J. Syst. Evol. Microbiol.">
        <title>Complete genome sequence of Corynebacterium casei LMG S-19264T (=DSM 44701T), isolated from a smear-ripened cheese.</title>
        <authorList>
            <consortium name="US DOE Joint Genome Institute (JGI-PGF)"/>
            <person name="Walter F."/>
            <person name="Albersmeier A."/>
            <person name="Kalinowski J."/>
            <person name="Ruckert C."/>
        </authorList>
    </citation>
    <scope>NUCLEOTIDE SEQUENCE</scope>
    <source>
        <strain evidence="1">CGMCC 1.15178</strain>
    </source>
</reference>
<dbReference type="EMBL" id="BMHP01000003">
    <property type="protein sequence ID" value="GGD78432.1"/>
    <property type="molecule type" value="Genomic_DNA"/>
</dbReference>
<evidence type="ECO:0000313" key="2">
    <source>
        <dbReference type="Proteomes" id="UP000612456"/>
    </source>
</evidence>
<sequence length="196" mass="21736">MEQSKGGTKQGNKGFLFGTCHSYVPVSSASESNRMMKLFSLPTLAWDPTIELRCTLEEGQTIIDESARVNGVAHLLFHPAALHREGVAAALVELAEYGRNKGLQWWTSEEIYRWMELKRGIEATVIFDKHQRRQLLVRAQQPCKGVTVLLSQAAPQVGIPSNEGAVRSIKPTDRFGLASHELVLDLNEGETVIPID</sequence>
<evidence type="ECO:0000313" key="1">
    <source>
        <dbReference type="EMBL" id="GGD78432.1"/>
    </source>
</evidence>
<name>A0A916Z6L1_9BACL</name>
<gene>
    <name evidence="1" type="ORF">GCM10010911_40590</name>
</gene>
<protein>
    <submittedName>
        <fullName evidence="1">Uncharacterized protein</fullName>
    </submittedName>
</protein>